<protein>
    <submittedName>
        <fullName evidence="1 2">Uncharacterized protein</fullName>
    </submittedName>
</protein>
<name>G7IV45_MEDTR</name>
<organism evidence="1 3">
    <name type="scientific">Medicago truncatula</name>
    <name type="common">Barrel medic</name>
    <name type="synonym">Medicago tribuloides</name>
    <dbReference type="NCBI Taxonomy" id="3880"/>
    <lineage>
        <taxon>Eukaryota</taxon>
        <taxon>Viridiplantae</taxon>
        <taxon>Streptophyta</taxon>
        <taxon>Embryophyta</taxon>
        <taxon>Tracheophyta</taxon>
        <taxon>Spermatophyta</taxon>
        <taxon>Magnoliopsida</taxon>
        <taxon>eudicotyledons</taxon>
        <taxon>Gunneridae</taxon>
        <taxon>Pentapetalae</taxon>
        <taxon>rosids</taxon>
        <taxon>fabids</taxon>
        <taxon>Fabales</taxon>
        <taxon>Fabaceae</taxon>
        <taxon>Papilionoideae</taxon>
        <taxon>50 kb inversion clade</taxon>
        <taxon>NPAAA clade</taxon>
        <taxon>Hologalegina</taxon>
        <taxon>IRL clade</taxon>
        <taxon>Trifolieae</taxon>
        <taxon>Medicago</taxon>
    </lineage>
</organism>
<dbReference type="PaxDb" id="3880-AES70796"/>
<reference evidence="1 3" key="2">
    <citation type="journal article" date="2014" name="BMC Genomics">
        <title>An improved genome release (version Mt4.0) for the model legume Medicago truncatula.</title>
        <authorList>
            <person name="Tang H."/>
            <person name="Krishnakumar V."/>
            <person name="Bidwell S."/>
            <person name="Rosen B."/>
            <person name="Chan A."/>
            <person name="Zhou S."/>
            <person name="Gentzbittel L."/>
            <person name="Childs K.L."/>
            <person name="Yandell M."/>
            <person name="Gundlach H."/>
            <person name="Mayer K.F."/>
            <person name="Schwartz D.C."/>
            <person name="Town C.D."/>
        </authorList>
    </citation>
    <scope>GENOME REANNOTATION</scope>
    <source>
        <strain evidence="2 3">cv. Jemalong A17</strain>
    </source>
</reference>
<keyword evidence="3" id="KW-1185">Reference proteome</keyword>
<evidence type="ECO:0000313" key="2">
    <source>
        <dbReference type="EnsemblPlants" id="AES70796"/>
    </source>
</evidence>
<reference evidence="1 3" key="1">
    <citation type="journal article" date="2011" name="Nature">
        <title>The Medicago genome provides insight into the evolution of rhizobial symbioses.</title>
        <authorList>
            <person name="Young N.D."/>
            <person name="Debelle F."/>
            <person name="Oldroyd G.E."/>
            <person name="Geurts R."/>
            <person name="Cannon S.B."/>
            <person name="Udvardi M.K."/>
            <person name="Benedito V.A."/>
            <person name="Mayer K.F."/>
            <person name="Gouzy J."/>
            <person name="Schoof H."/>
            <person name="Van de Peer Y."/>
            <person name="Proost S."/>
            <person name="Cook D.R."/>
            <person name="Meyers B.C."/>
            <person name="Spannagl M."/>
            <person name="Cheung F."/>
            <person name="De Mita S."/>
            <person name="Krishnakumar V."/>
            <person name="Gundlach H."/>
            <person name="Zhou S."/>
            <person name="Mudge J."/>
            <person name="Bharti A.K."/>
            <person name="Murray J.D."/>
            <person name="Naoumkina M.A."/>
            <person name="Rosen B."/>
            <person name="Silverstein K.A."/>
            <person name="Tang H."/>
            <person name="Rombauts S."/>
            <person name="Zhao P.X."/>
            <person name="Zhou P."/>
            <person name="Barbe V."/>
            <person name="Bardou P."/>
            <person name="Bechner M."/>
            <person name="Bellec A."/>
            <person name="Berger A."/>
            <person name="Berges H."/>
            <person name="Bidwell S."/>
            <person name="Bisseling T."/>
            <person name="Choisne N."/>
            <person name="Couloux A."/>
            <person name="Denny R."/>
            <person name="Deshpande S."/>
            <person name="Dai X."/>
            <person name="Doyle J.J."/>
            <person name="Dudez A.M."/>
            <person name="Farmer A.D."/>
            <person name="Fouteau S."/>
            <person name="Franken C."/>
            <person name="Gibelin C."/>
            <person name="Gish J."/>
            <person name="Goldstein S."/>
            <person name="Gonzalez A.J."/>
            <person name="Green P.J."/>
            <person name="Hallab A."/>
            <person name="Hartog M."/>
            <person name="Hua A."/>
            <person name="Humphray S.J."/>
            <person name="Jeong D.H."/>
            <person name="Jing Y."/>
            <person name="Jocker A."/>
            <person name="Kenton S.M."/>
            <person name="Kim D.J."/>
            <person name="Klee K."/>
            <person name="Lai H."/>
            <person name="Lang C."/>
            <person name="Lin S."/>
            <person name="Macmil S.L."/>
            <person name="Magdelenat G."/>
            <person name="Matthews L."/>
            <person name="McCorrison J."/>
            <person name="Monaghan E.L."/>
            <person name="Mun J.H."/>
            <person name="Najar F.Z."/>
            <person name="Nicholson C."/>
            <person name="Noirot C."/>
            <person name="O'Bleness M."/>
            <person name="Paule C.R."/>
            <person name="Poulain J."/>
            <person name="Prion F."/>
            <person name="Qin B."/>
            <person name="Qu C."/>
            <person name="Retzel E.F."/>
            <person name="Riddle C."/>
            <person name="Sallet E."/>
            <person name="Samain S."/>
            <person name="Samson N."/>
            <person name="Sanders I."/>
            <person name="Saurat O."/>
            <person name="Scarpelli C."/>
            <person name="Schiex T."/>
            <person name="Segurens B."/>
            <person name="Severin A.J."/>
            <person name="Sherrier D.J."/>
            <person name="Shi R."/>
            <person name="Sims S."/>
            <person name="Singer S.R."/>
            <person name="Sinharoy S."/>
            <person name="Sterck L."/>
            <person name="Viollet A."/>
            <person name="Wang B.B."/>
            <person name="Wang K."/>
            <person name="Wang M."/>
            <person name="Wang X."/>
            <person name="Warfsmann J."/>
            <person name="Weissenbach J."/>
            <person name="White D.D."/>
            <person name="White J.D."/>
            <person name="Wiley G.B."/>
            <person name="Wincker P."/>
            <person name="Xing Y."/>
            <person name="Yang L."/>
            <person name="Yao Z."/>
            <person name="Ying F."/>
            <person name="Zhai J."/>
            <person name="Zhou L."/>
            <person name="Zuber A."/>
            <person name="Denarie J."/>
            <person name="Dixon R.A."/>
            <person name="May G.D."/>
            <person name="Schwartz D.C."/>
            <person name="Rogers J."/>
            <person name="Quetier F."/>
            <person name="Town C.D."/>
            <person name="Roe B.A."/>
        </authorList>
    </citation>
    <scope>NUCLEOTIDE SEQUENCE [LARGE SCALE GENOMIC DNA]</scope>
    <source>
        <strain evidence="1">A17</strain>
        <strain evidence="2 3">cv. Jemalong A17</strain>
    </source>
</reference>
<evidence type="ECO:0000313" key="3">
    <source>
        <dbReference type="Proteomes" id="UP000002051"/>
    </source>
</evidence>
<dbReference type="AlphaFoldDB" id="G7IV45"/>
<reference evidence="2" key="3">
    <citation type="submission" date="2015-04" db="UniProtKB">
        <authorList>
            <consortium name="EnsemblPlants"/>
        </authorList>
    </citation>
    <scope>IDENTIFICATION</scope>
    <source>
        <strain evidence="2">cv. Jemalong A17</strain>
    </source>
</reference>
<proteinExistence type="predicted"/>
<dbReference type="EnsemblPlants" id="AES70796">
    <property type="protein sequence ID" value="AES70796"/>
    <property type="gene ID" value="MTR_3g062480"/>
</dbReference>
<accession>G7IV45</accession>
<evidence type="ECO:0000313" key="1">
    <source>
        <dbReference type="EMBL" id="AES70796.1"/>
    </source>
</evidence>
<gene>
    <name evidence="1" type="ordered locus">MTR_3g062480</name>
</gene>
<dbReference type="EMBL" id="CM001219">
    <property type="protein sequence ID" value="AES70796.1"/>
    <property type="molecule type" value="Genomic_DNA"/>
</dbReference>
<dbReference type="Proteomes" id="UP000002051">
    <property type="component" value="Chromosome 3"/>
</dbReference>
<dbReference type="HOGENOM" id="CLU_3035369_0_0_1"/>
<sequence length="55" mass="6189">MKKFFHVLSRDKASSSTTDIAPNSTNEGVKVVDYKLLETDPGIRPSKKCYILFLV</sequence>